<evidence type="ECO:0000313" key="1">
    <source>
        <dbReference type="EMBL" id="KKW68866.1"/>
    </source>
</evidence>
<keyword evidence="2" id="KW-1185">Reference proteome</keyword>
<dbReference type="AlphaFoldDB" id="A0A0U1Q278"/>
<dbReference type="STRING" id="1610491.AAV94_02755"/>
<dbReference type="EMBL" id="LBNQ01000012">
    <property type="protein sequence ID" value="KKW68866.1"/>
    <property type="molecule type" value="Genomic_DNA"/>
</dbReference>
<gene>
    <name evidence="1" type="ORF">AAV94_02755</name>
</gene>
<comment type="caution">
    <text evidence="1">The sequence shown here is derived from an EMBL/GenBank/DDBJ whole genome shotgun (WGS) entry which is preliminary data.</text>
</comment>
<evidence type="ECO:0008006" key="3">
    <source>
        <dbReference type="Google" id="ProtNLM"/>
    </source>
</evidence>
<accession>A0A0U1Q278</accession>
<sequence>MALLIAGCAGTGGFGQRDIPLAFAPADTAFAFGNLKQAPKDYQALNTRWVSQLGGALRDSLERARRVAAERIEDPQAKQRADAVLALFQERVGQPGGLASMGLDENGLFAFYEVNAVPVLRLELADPDKFSAFIEEVQQRAGLPLPQEEIDGQKYWYFDTAEAEAPESQAPRLISAIVGKHLVLTLDVRSDQAPLTAALGLQRPEQSVVSEGVITNLNKQYGYLAGGASGFVDVKRVLADVIGEEGKDTWLSTKLAQKPDWHVDASCRSELQALADKAPRFVAGATALSSKQADIHTLWEVEPTLASDLVQLAAPVPALGTERGQFVFGAGLNLSSAAALLQKQFAAVNAAPFQCAYLQGLNEMASNSAEAIGIMYAASSWINGFRLELSNIDIENAQGAGTLLVASPNPMALIGMVQTFVPEVATLGLAPGGEPKQLDTAMAQLFLGEEQTVWAAVSDKALGVAVGEENRQALQTAINAPAAEVPPLLYLGVAGSVYADLMQDLDKEDLEAFSDSEFEALFNYITWPLNMAAAELYREMDYIEVQTTLTARGVETTQSIALKPPAH</sequence>
<proteinExistence type="predicted"/>
<protein>
    <recommendedName>
        <fullName evidence="3">DUF3352 domain-containing protein</fullName>
    </recommendedName>
</protein>
<dbReference type="Proteomes" id="UP000050580">
    <property type="component" value="Unassembled WGS sequence"/>
</dbReference>
<evidence type="ECO:0000313" key="2">
    <source>
        <dbReference type="Proteomes" id="UP000050580"/>
    </source>
</evidence>
<reference evidence="1 2" key="1">
    <citation type="submission" date="2015-05" db="EMBL/GenBank/DDBJ databases">
        <title>Draft genome sequence of Lampropedia sp. CT6, isolated from the microbial mat of a hot water spring, located at Manikaran, India.</title>
        <authorList>
            <person name="Tripathi C."/>
            <person name="Rani P."/>
            <person name="Mahato N.K."/>
            <person name="Lal R."/>
        </authorList>
    </citation>
    <scope>NUCLEOTIDE SEQUENCE [LARGE SCALE GENOMIC DNA]</scope>
    <source>
        <strain evidence="1 2">CT6</strain>
    </source>
</reference>
<organism evidence="1 2">
    <name type="scientific">Lampropedia cohaerens</name>
    <dbReference type="NCBI Taxonomy" id="1610491"/>
    <lineage>
        <taxon>Bacteria</taxon>
        <taxon>Pseudomonadati</taxon>
        <taxon>Pseudomonadota</taxon>
        <taxon>Betaproteobacteria</taxon>
        <taxon>Burkholderiales</taxon>
        <taxon>Comamonadaceae</taxon>
        <taxon>Lampropedia</taxon>
    </lineage>
</organism>
<name>A0A0U1Q278_9BURK</name>